<accession>A0ABV6JD21</accession>
<name>A0ABV6JD21_9BACL</name>
<sequence>MHTRNEELVFYPSPRKLLGLSAAAIMFVLIGGVMIGVSRNEEDSSVSILIIGLVSVLFFGLCLIYLLYRLLNRKPSVVLNDQEVVDDSSYIGGGRLRWDQIEEIMLYDFMGQRFIGIKLLDTPAFLSRQSGLKKLLMKLNRGMVKAPINIAQQGITLPLEELYELMIDRWERSVQSNKARE</sequence>
<comment type="caution">
    <text evidence="2">The sequence shown here is derived from an EMBL/GenBank/DDBJ whole genome shotgun (WGS) entry which is preliminary data.</text>
</comment>
<dbReference type="Proteomes" id="UP001589818">
    <property type="component" value="Unassembled WGS sequence"/>
</dbReference>
<dbReference type="RefSeq" id="WP_204820521.1">
    <property type="nucleotide sequence ID" value="NZ_JANHOF010000013.1"/>
</dbReference>
<reference evidence="2 3" key="1">
    <citation type="submission" date="2024-09" db="EMBL/GenBank/DDBJ databases">
        <authorList>
            <person name="Sun Q."/>
            <person name="Mori K."/>
        </authorList>
    </citation>
    <scope>NUCLEOTIDE SEQUENCE [LARGE SCALE GENOMIC DNA]</scope>
    <source>
        <strain evidence="2 3">CCM 4839</strain>
    </source>
</reference>
<proteinExistence type="predicted"/>
<feature type="transmembrane region" description="Helical" evidence="1">
    <location>
        <begin position="48"/>
        <end position="68"/>
    </location>
</feature>
<dbReference type="InterPro" id="IPR048136">
    <property type="entry name" value="STM3941-like"/>
</dbReference>
<evidence type="ECO:0000313" key="2">
    <source>
        <dbReference type="EMBL" id="MFC0393811.1"/>
    </source>
</evidence>
<feature type="transmembrane region" description="Helical" evidence="1">
    <location>
        <begin position="17"/>
        <end position="36"/>
    </location>
</feature>
<dbReference type="NCBIfam" id="NF041635">
    <property type="entry name" value="STM3941_fam"/>
    <property type="match status" value="1"/>
</dbReference>
<evidence type="ECO:0000313" key="3">
    <source>
        <dbReference type="Proteomes" id="UP001589818"/>
    </source>
</evidence>
<keyword evidence="1" id="KW-1133">Transmembrane helix</keyword>
<keyword evidence="1" id="KW-0472">Membrane</keyword>
<gene>
    <name evidence="2" type="ORF">ACFFJ8_20880</name>
</gene>
<protein>
    <submittedName>
        <fullName evidence="2">STM3941 family protein</fullName>
    </submittedName>
</protein>
<evidence type="ECO:0000256" key="1">
    <source>
        <dbReference type="SAM" id="Phobius"/>
    </source>
</evidence>
<keyword evidence="3" id="KW-1185">Reference proteome</keyword>
<keyword evidence="1" id="KW-0812">Transmembrane</keyword>
<dbReference type="EMBL" id="JBHLVF010000034">
    <property type="protein sequence ID" value="MFC0393811.1"/>
    <property type="molecule type" value="Genomic_DNA"/>
</dbReference>
<organism evidence="2 3">
    <name type="scientific">Paenibacillus mendelii</name>
    <dbReference type="NCBI Taxonomy" id="206163"/>
    <lineage>
        <taxon>Bacteria</taxon>
        <taxon>Bacillati</taxon>
        <taxon>Bacillota</taxon>
        <taxon>Bacilli</taxon>
        <taxon>Bacillales</taxon>
        <taxon>Paenibacillaceae</taxon>
        <taxon>Paenibacillus</taxon>
    </lineage>
</organism>